<dbReference type="Proteomes" id="UP000600449">
    <property type="component" value="Unassembled WGS sequence"/>
</dbReference>
<gene>
    <name evidence="2" type="ORF">GCM10011322_13470</name>
</gene>
<keyword evidence="3" id="KW-1185">Reference proteome</keyword>
<proteinExistence type="predicted"/>
<organism evidence="2 3">
    <name type="scientific">Salinarimonas ramus</name>
    <dbReference type="NCBI Taxonomy" id="690164"/>
    <lineage>
        <taxon>Bacteria</taxon>
        <taxon>Pseudomonadati</taxon>
        <taxon>Pseudomonadota</taxon>
        <taxon>Alphaproteobacteria</taxon>
        <taxon>Hyphomicrobiales</taxon>
        <taxon>Salinarimonadaceae</taxon>
        <taxon>Salinarimonas</taxon>
    </lineage>
</organism>
<sequence>MAGSEVNPMRSAHAAPRCRGRAKRTGEPCRAPAVRGWCVCRMHGAGGGAAMGPRNGRFKTGLYTCEAIEMRRLVYALAREARKVEEVVG</sequence>
<reference evidence="2 3" key="1">
    <citation type="journal article" date="2014" name="Int. J. Syst. Evol. Microbiol.">
        <title>Complete genome sequence of Corynebacterium casei LMG S-19264T (=DSM 44701T), isolated from a smear-ripened cheese.</title>
        <authorList>
            <consortium name="US DOE Joint Genome Institute (JGI-PGF)"/>
            <person name="Walter F."/>
            <person name="Albersmeier A."/>
            <person name="Kalinowski J."/>
            <person name="Ruckert C."/>
        </authorList>
    </citation>
    <scope>NUCLEOTIDE SEQUENCE [LARGE SCALE GENOMIC DNA]</scope>
    <source>
        <strain evidence="2 3">CGMCC 1.9161</strain>
    </source>
</reference>
<dbReference type="AlphaFoldDB" id="A0A917Q6D9"/>
<evidence type="ECO:0000313" key="2">
    <source>
        <dbReference type="EMBL" id="GGK28267.1"/>
    </source>
</evidence>
<feature type="region of interest" description="Disordered" evidence="1">
    <location>
        <begin position="1"/>
        <end position="27"/>
    </location>
</feature>
<accession>A0A917Q6D9</accession>
<name>A0A917Q6D9_9HYPH</name>
<protein>
    <submittedName>
        <fullName evidence="2">Uncharacterized protein</fullName>
    </submittedName>
</protein>
<evidence type="ECO:0000256" key="1">
    <source>
        <dbReference type="SAM" id="MobiDB-lite"/>
    </source>
</evidence>
<dbReference type="EMBL" id="BMMF01000003">
    <property type="protein sequence ID" value="GGK28267.1"/>
    <property type="molecule type" value="Genomic_DNA"/>
</dbReference>
<comment type="caution">
    <text evidence="2">The sequence shown here is derived from an EMBL/GenBank/DDBJ whole genome shotgun (WGS) entry which is preliminary data.</text>
</comment>
<evidence type="ECO:0000313" key="3">
    <source>
        <dbReference type="Proteomes" id="UP000600449"/>
    </source>
</evidence>